<dbReference type="InterPro" id="IPR004624">
    <property type="entry name" value="YjdM"/>
</dbReference>
<protein>
    <submittedName>
        <fullName evidence="4">Zinc ribbon domain-containing protein YjdM</fullName>
    </submittedName>
</protein>
<dbReference type="Proteomes" id="UP001637994">
    <property type="component" value="Unassembled WGS sequence"/>
</dbReference>
<evidence type="ECO:0000256" key="1">
    <source>
        <dbReference type="ARBA" id="ARBA00009248"/>
    </source>
</evidence>
<evidence type="ECO:0000259" key="2">
    <source>
        <dbReference type="Pfam" id="PF03831"/>
    </source>
</evidence>
<dbReference type="SUPFAM" id="SSF82057">
    <property type="entry name" value="Prokaryotic SH3-related domain"/>
    <property type="match status" value="1"/>
</dbReference>
<dbReference type="NCBIfam" id="TIGR00686">
    <property type="entry name" value="phnA"/>
    <property type="match status" value="1"/>
</dbReference>
<keyword evidence="5" id="KW-1185">Reference proteome</keyword>
<proteinExistence type="inferred from homology"/>
<dbReference type="InterPro" id="IPR013987">
    <property type="entry name" value="YjdM_N"/>
</dbReference>
<name>A0ABW9MDB7_9FIRM</name>
<comment type="similarity">
    <text evidence="1">Belongs to the YjdM family.</text>
</comment>
<dbReference type="PANTHER" id="PTHR30305">
    <property type="entry name" value="PROTEIN YJDM-RELATED"/>
    <property type="match status" value="1"/>
</dbReference>
<accession>A0ABW9MDB7</accession>
<comment type="caution">
    <text evidence="4">The sequence shown here is derived from an EMBL/GenBank/DDBJ whole genome shotgun (WGS) entry which is preliminary data.</text>
</comment>
<sequence>MTNLPKCPACGEDFTYQDGHMYVCPICFHEWSDEEPVVEEEKKLRDAVGNIIENGAKATIIKDLKMGSEVVKQGSKVTNVRILDEEVNGHDLDGKVEGFGSLYLKSSVIKIVK</sequence>
<evidence type="ECO:0000313" key="4">
    <source>
        <dbReference type="EMBL" id="MFO3666883.1"/>
    </source>
</evidence>
<dbReference type="EMBL" id="JBGMEF010000017">
    <property type="protein sequence ID" value="MFO3666883.1"/>
    <property type="molecule type" value="Genomic_DNA"/>
</dbReference>
<dbReference type="PANTHER" id="PTHR30305:SF3">
    <property type="entry name" value="PROTEIN YJDM"/>
    <property type="match status" value="1"/>
</dbReference>
<dbReference type="InterPro" id="IPR013988">
    <property type="entry name" value="YjdM_C"/>
</dbReference>
<dbReference type="RefSeq" id="WP_106461606.1">
    <property type="nucleotide sequence ID" value="NZ_JBGMEF010000017.1"/>
</dbReference>
<dbReference type="SUPFAM" id="SSF57783">
    <property type="entry name" value="Zinc beta-ribbon"/>
    <property type="match status" value="1"/>
</dbReference>
<feature type="domain" description="Protein YjdM C-terminal" evidence="2">
    <location>
        <begin position="45"/>
        <end position="110"/>
    </location>
</feature>
<dbReference type="Gene3D" id="2.30.30.40">
    <property type="entry name" value="SH3 Domains"/>
    <property type="match status" value="1"/>
</dbReference>
<evidence type="ECO:0000313" key="5">
    <source>
        <dbReference type="Proteomes" id="UP001637994"/>
    </source>
</evidence>
<dbReference type="Pfam" id="PF08274">
    <property type="entry name" value="Zn_Ribbon_YjdM"/>
    <property type="match status" value="1"/>
</dbReference>
<evidence type="ECO:0000259" key="3">
    <source>
        <dbReference type="Pfam" id="PF08274"/>
    </source>
</evidence>
<dbReference type="Pfam" id="PF03831">
    <property type="entry name" value="YjdM"/>
    <property type="match status" value="1"/>
</dbReference>
<feature type="domain" description="Protein YjdM N-terminal" evidence="3">
    <location>
        <begin position="4"/>
        <end position="32"/>
    </location>
</feature>
<reference evidence="4 5" key="1">
    <citation type="journal article" date="2025" name="Anaerobe">
        <title>Description of Anaerococcus kampingiae sp. nov., Anaerococcus groningensis sp. nov., Anaerococcus martiniensis sp. nov., and Anaerococcus cruorum sp. nov., isolated from human clinical specimens.</title>
        <authorList>
            <person name="Boiten K.E."/>
            <person name="Meijer J."/>
            <person name="van Wezel E.M."/>
            <person name="Veloo A.C.M."/>
        </authorList>
    </citation>
    <scope>NUCLEOTIDE SEQUENCE [LARGE SCALE GENOMIC DNA]</scope>
    <source>
        <strain evidence="4 5">ENR0874</strain>
    </source>
</reference>
<dbReference type="Gene3D" id="2.20.25.10">
    <property type="match status" value="1"/>
</dbReference>
<organism evidence="4 5">
    <name type="scientific">Anaerococcus kampingae</name>
    <dbReference type="NCBI Taxonomy" id="3115614"/>
    <lineage>
        <taxon>Bacteria</taxon>
        <taxon>Bacillati</taxon>
        <taxon>Bacillota</taxon>
        <taxon>Tissierellia</taxon>
        <taxon>Tissierellales</taxon>
        <taxon>Peptoniphilaceae</taxon>
        <taxon>Anaerococcus</taxon>
    </lineage>
</organism>
<gene>
    <name evidence="4" type="ORF">ACCQ42_03765</name>
</gene>